<evidence type="ECO:0000256" key="2">
    <source>
        <dbReference type="SAM" id="SignalP"/>
    </source>
</evidence>
<proteinExistence type="predicted"/>
<dbReference type="OrthoDB" id="3250815at2"/>
<gene>
    <name evidence="3" type="ORF">FO013_01800</name>
</gene>
<dbReference type="Gene3D" id="2.130.10.10">
    <property type="entry name" value="YVTN repeat-like/Quinoprotein amine dehydrogenase"/>
    <property type="match status" value="2"/>
</dbReference>
<dbReference type="InterPro" id="IPR015943">
    <property type="entry name" value="WD40/YVTN_repeat-like_dom_sf"/>
</dbReference>
<comment type="caution">
    <text evidence="3">The sequence shown here is derived from an EMBL/GenBank/DDBJ whole genome shotgun (WGS) entry which is preliminary data.</text>
</comment>
<reference evidence="3 4" key="1">
    <citation type="submission" date="2019-07" db="EMBL/GenBank/DDBJ databases">
        <title>Draft genome sequence of Brevibacterium aurantiacum XU54 isolated from Xinjiang China.</title>
        <authorList>
            <person name="Xu X."/>
        </authorList>
    </citation>
    <scope>NUCLEOTIDE SEQUENCE [LARGE SCALE GENOMIC DNA]</scope>
    <source>
        <strain evidence="3 4">XU54</strain>
    </source>
</reference>
<feature type="region of interest" description="Disordered" evidence="1">
    <location>
        <begin position="351"/>
        <end position="385"/>
    </location>
</feature>
<keyword evidence="4" id="KW-1185">Reference proteome</keyword>
<dbReference type="EMBL" id="VLTK01000001">
    <property type="protein sequence ID" value="TSI19705.1"/>
    <property type="molecule type" value="Genomic_DNA"/>
</dbReference>
<evidence type="ECO:0000313" key="3">
    <source>
        <dbReference type="EMBL" id="TSI19705.1"/>
    </source>
</evidence>
<evidence type="ECO:0000256" key="1">
    <source>
        <dbReference type="SAM" id="MobiDB-lite"/>
    </source>
</evidence>
<sequence length="411" mass="42155">MTRTKGFAAPSAALIALLALTGCQGQQSANGAGSPSQSTAPHGYVEGAEEADEPQLRLAVSDAKTGAVSVVDLLTEDVVEKVEGSPSTTLSGADSRYLYLGDGEAGTVTAVDTGAWTVDHGDHRHYYKAEPKTIGQIDGVDPAHVASGSTEVAFFFDGEGRAKIYDRSALGDGELNQLGTVKPGPHHGVTVPFEDHFVSTVPGESPDDLPSKLTVFDEKGAATPIDDDCPEIHGAGVTRDGLAFACAEGVIAVDEDFDADVLPYPKGADGARAWSIEAGRDLAAVPFEGQGIGLLDATSGKWSFADTEAEVVSAGVAPDDSAVIALDEDGTVYSIAPEDGSVLTKKKIVEPAEAEGEGHGGGPSVAVDSERTYVSDPSTGTVFELDPADGLREARSFDIGGAPASLAVTGR</sequence>
<feature type="region of interest" description="Disordered" evidence="1">
    <location>
        <begin position="26"/>
        <end position="52"/>
    </location>
</feature>
<dbReference type="SUPFAM" id="SSF63829">
    <property type="entry name" value="Calcium-dependent phosphotriesterase"/>
    <property type="match status" value="2"/>
</dbReference>
<dbReference type="AlphaFoldDB" id="A0A556CQK4"/>
<feature type="signal peptide" evidence="2">
    <location>
        <begin position="1"/>
        <end position="28"/>
    </location>
</feature>
<dbReference type="PROSITE" id="PS51257">
    <property type="entry name" value="PROKAR_LIPOPROTEIN"/>
    <property type="match status" value="1"/>
</dbReference>
<dbReference type="Proteomes" id="UP000316406">
    <property type="component" value="Unassembled WGS sequence"/>
</dbReference>
<name>A0A556CQK4_BREAU</name>
<feature type="compositionally biased region" description="Polar residues" evidence="1">
    <location>
        <begin position="26"/>
        <end position="40"/>
    </location>
</feature>
<keyword evidence="2" id="KW-0732">Signal</keyword>
<accession>A0A556CQK4</accession>
<organism evidence="3 4">
    <name type="scientific">Brevibacterium aurantiacum</name>
    <dbReference type="NCBI Taxonomy" id="273384"/>
    <lineage>
        <taxon>Bacteria</taxon>
        <taxon>Bacillati</taxon>
        <taxon>Actinomycetota</taxon>
        <taxon>Actinomycetes</taxon>
        <taxon>Micrococcales</taxon>
        <taxon>Brevibacteriaceae</taxon>
        <taxon>Brevibacterium</taxon>
    </lineage>
</organism>
<dbReference type="RefSeq" id="WP_143920846.1">
    <property type="nucleotide sequence ID" value="NZ_VLTK01000001.1"/>
</dbReference>
<protein>
    <submittedName>
        <fullName evidence="3">PQQ-like beta-propeller repeat protein</fullName>
    </submittedName>
</protein>
<feature type="chain" id="PRO_5039366646" evidence="2">
    <location>
        <begin position="29"/>
        <end position="411"/>
    </location>
</feature>
<evidence type="ECO:0000313" key="4">
    <source>
        <dbReference type="Proteomes" id="UP000316406"/>
    </source>
</evidence>